<dbReference type="EMBL" id="JAINUG010000057">
    <property type="protein sequence ID" value="KAJ8403621.1"/>
    <property type="molecule type" value="Genomic_DNA"/>
</dbReference>
<gene>
    <name evidence="4" type="ORF">AAFF_G00349470</name>
</gene>
<feature type="signal peptide" evidence="3">
    <location>
        <begin position="1"/>
        <end position="23"/>
    </location>
</feature>
<proteinExistence type="predicted"/>
<feature type="compositionally biased region" description="Polar residues" evidence="1">
    <location>
        <begin position="56"/>
        <end position="84"/>
    </location>
</feature>
<feature type="compositionally biased region" description="Low complexity" evidence="1">
    <location>
        <begin position="99"/>
        <end position="110"/>
    </location>
</feature>
<keyword evidence="5" id="KW-1185">Reference proteome</keyword>
<evidence type="ECO:0000256" key="3">
    <source>
        <dbReference type="SAM" id="SignalP"/>
    </source>
</evidence>
<feature type="transmembrane region" description="Helical" evidence="2">
    <location>
        <begin position="156"/>
        <end position="178"/>
    </location>
</feature>
<evidence type="ECO:0000313" key="4">
    <source>
        <dbReference type="EMBL" id="KAJ8403621.1"/>
    </source>
</evidence>
<feature type="region of interest" description="Disordered" evidence="1">
    <location>
        <begin position="305"/>
        <end position="331"/>
    </location>
</feature>
<evidence type="ECO:0000313" key="5">
    <source>
        <dbReference type="Proteomes" id="UP001221898"/>
    </source>
</evidence>
<comment type="caution">
    <text evidence="4">The sequence shown here is derived from an EMBL/GenBank/DDBJ whole genome shotgun (WGS) entry which is preliminary data.</text>
</comment>
<evidence type="ECO:0000256" key="2">
    <source>
        <dbReference type="SAM" id="Phobius"/>
    </source>
</evidence>
<keyword evidence="2" id="KW-0472">Membrane</keyword>
<feature type="region of interest" description="Disordered" evidence="1">
    <location>
        <begin position="207"/>
        <end position="287"/>
    </location>
</feature>
<name>A0AAD7SJ72_9TELE</name>
<feature type="compositionally biased region" description="Polar residues" evidence="1">
    <location>
        <begin position="111"/>
        <end position="120"/>
    </location>
</feature>
<feature type="compositionally biased region" description="Basic and acidic residues" evidence="1">
    <location>
        <begin position="228"/>
        <end position="239"/>
    </location>
</feature>
<feature type="compositionally biased region" description="Polar residues" evidence="1">
    <location>
        <begin position="207"/>
        <end position="216"/>
    </location>
</feature>
<keyword evidence="2" id="KW-1133">Transmembrane helix</keyword>
<keyword evidence="2" id="KW-0812">Transmembrane</keyword>
<organism evidence="4 5">
    <name type="scientific">Aldrovandia affinis</name>
    <dbReference type="NCBI Taxonomy" id="143900"/>
    <lineage>
        <taxon>Eukaryota</taxon>
        <taxon>Metazoa</taxon>
        <taxon>Chordata</taxon>
        <taxon>Craniata</taxon>
        <taxon>Vertebrata</taxon>
        <taxon>Euteleostomi</taxon>
        <taxon>Actinopterygii</taxon>
        <taxon>Neopterygii</taxon>
        <taxon>Teleostei</taxon>
        <taxon>Notacanthiformes</taxon>
        <taxon>Halosauridae</taxon>
        <taxon>Aldrovandia</taxon>
    </lineage>
</organism>
<feature type="compositionally biased region" description="Basic and acidic residues" evidence="1">
    <location>
        <begin position="257"/>
        <end position="267"/>
    </location>
</feature>
<reference evidence="4" key="1">
    <citation type="journal article" date="2023" name="Science">
        <title>Genome structures resolve the early diversification of teleost fishes.</title>
        <authorList>
            <person name="Parey E."/>
            <person name="Louis A."/>
            <person name="Montfort J."/>
            <person name="Bouchez O."/>
            <person name="Roques C."/>
            <person name="Iampietro C."/>
            <person name="Lluch J."/>
            <person name="Castinel A."/>
            <person name="Donnadieu C."/>
            <person name="Desvignes T."/>
            <person name="Floi Bucao C."/>
            <person name="Jouanno E."/>
            <person name="Wen M."/>
            <person name="Mejri S."/>
            <person name="Dirks R."/>
            <person name="Jansen H."/>
            <person name="Henkel C."/>
            <person name="Chen W.J."/>
            <person name="Zahm M."/>
            <person name="Cabau C."/>
            <person name="Klopp C."/>
            <person name="Thompson A.W."/>
            <person name="Robinson-Rechavi M."/>
            <person name="Braasch I."/>
            <person name="Lecointre G."/>
            <person name="Bobe J."/>
            <person name="Postlethwait J.H."/>
            <person name="Berthelot C."/>
            <person name="Roest Crollius H."/>
            <person name="Guiguen Y."/>
        </authorList>
    </citation>
    <scope>NUCLEOTIDE SEQUENCE</scope>
    <source>
        <strain evidence="4">NC1722</strain>
    </source>
</reference>
<feature type="compositionally biased region" description="Low complexity" evidence="1">
    <location>
        <begin position="309"/>
        <end position="327"/>
    </location>
</feature>
<feature type="chain" id="PRO_5042249952" evidence="3">
    <location>
        <begin position="24"/>
        <end position="343"/>
    </location>
</feature>
<feature type="region of interest" description="Disordered" evidence="1">
    <location>
        <begin position="56"/>
        <end position="149"/>
    </location>
</feature>
<keyword evidence="3" id="KW-0732">Signal</keyword>
<evidence type="ECO:0000256" key="1">
    <source>
        <dbReference type="SAM" id="MobiDB-lite"/>
    </source>
</evidence>
<accession>A0AAD7SJ72</accession>
<sequence length="343" mass="36456">MKMPIIYFILYILGLQLVSVTLATENASVLVTHSEESISGSVRTTNTWTKADVSVPSSTAPSFTVSQGITSKDSQDGYNVTTKEQGMPKHGTSNKTGETTINTVTQNSTTGQPNVSAASVPTTLHPTDSSTTTTSITSSSTAATYPPTPAPGVDPIGYIILFILVIAITLLLVVIYFLRKKSKRYSFDLHHKSGEDVSIPLNTVDQEGSFQPTVTNEADKPPSIQGVPEEHITNKDSDSTSKGSTSDIGPATSNGTDKGDRDTEKAPSEGSFGSQVPLSPKDEPGSFILDLKDIDLNCSNQTSVESLVEQQNETNNNNTTGGTPTQESAQAYRNEDLSDICLA</sequence>
<dbReference type="AlphaFoldDB" id="A0AAD7SJ72"/>
<feature type="compositionally biased region" description="Low complexity" evidence="1">
    <location>
        <begin position="121"/>
        <end position="145"/>
    </location>
</feature>
<dbReference type="Proteomes" id="UP001221898">
    <property type="component" value="Unassembled WGS sequence"/>
</dbReference>
<protein>
    <submittedName>
        <fullName evidence="4">Uncharacterized protein</fullName>
    </submittedName>
</protein>